<feature type="transmembrane region" description="Helical" evidence="9">
    <location>
        <begin position="195"/>
        <end position="213"/>
    </location>
</feature>
<protein>
    <submittedName>
        <fullName evidence="10">YeeE/YedE family protein</fullName>
    </submittedName>
</protein>
<evidence type="ECO:0000256" key="8">
    <source>
        <dbReference type="ARBA" id="ARBA00035655"/>
    </source>
</evidence>
<feature type="transmembrane region" description="Helical" evidence="9">
    <location>
        <begin position="342"/>
        <end position="367"/>
    </location>
</feature>
<evidence type="ECO:0000256" key="2">
    <source>
        <dbReference type="ARBA" id="ARBA00022448"/>
    </source>
</evidence>
<reference evidence="11" key="1">
    <citation type="journal article" date="2019" name="Int. J. Syst. Evol. Microbiol.">
        <title>The Global Catalogue of Microorganisms (GCM) 10K type strain sequencing project: providing services to taxonomists for standard genome sequencing and annotation.</title>
        <authorList>
            <consortium name="The Broad Institute Genomics Platform"/>
            <consortium name="The Broad Institute Genome Sequencing Center for Infectious Disease"/>
            <person name="Wu L."/>
            <person name="Ma J."/>
        </authorList>
    </citation>
    <scope>NUCLEOTIDE SEQUENCE [LARGE SCALE GENOMIC DNA]</scope>
    <source>
        <strain evidence="11">CCUG 61696</strain>
    </source>
</reference>
<feature type="transmembrane region" description="Helical" evidence="9">
    <location>
        <begin position="155"/>
        <end position="175"/>
    </location>
</feature>
<dbReference type="Pfam" id="PF04143">
    <property type="entry name" value="Sulf_transp"/>
    <property type="match status" value="1"/>
</dbReference>
<dbReference type="PANTHER" id="PTHR30574:SF1">
    <property type="entry name" value="SULPHUR TRANSPORT DOMAIN-CONTAINING PROTEIN"/>
    <property type="match status" value="1"/>
</dbReference>
<dbReference type="Proteomes" id="UP001597171">
    <property type="component" value="Unassembled WGS sequence"/>
</dbReference>
<sequence length="402" mass="40368">MPSPLPRLGSWPVLVALATLAGLAAAAHLLGQTPGAIGARQSFALLAGAAFGLTLQRGRFCFLCNLRDLTRDGDPRGVLAILAALAIGAIGYAAVFGAWVPNPFGGRLPPTAHVGPVSPALAVAAFVFGVGMALSGSCLSAHLYRLGEGSPTSPFALVGAVAGFVLGFQTWNPIFLASVAEAPVVWLPAVLGYPGWLALTLAVLAGLAALALARSRPVSPTTAEPLTLRGAARATLADRWPALPTGLLVGLIGTLAYLRVAPLGVTAEIGSAARTAAGAAGLLPSTLFGLDGLRGCATVVKETLLSENGLFVLGLVAASFAAALVSGRFAPALPNRGQVLRGLAGGALMGWGAMTALGCTVGVLLSGIQAGALAGWVFLVFVTLGALAADWTAKRVVRRAKG</sequence>
<keyword evidence="2" id="KW-0813">Transport</keyword>
<proteinExistence type="inferred from homology"/>
<evidence type="ECO:0000256" key="9">
    <source>
        <dbReference type="SAM" id="Phobius"/>
    </source>
</evidence>
<comment type="subcellular location">
    <subcellularLocation>
        <location evidence="1">Cell inner membrane</location>
        <topology evidence="1">Multi-pass membrane protein</topology>
    </subcellularLocation>
</comment>
<feature type="transmembrane region" description="Helical" evidence="9">
    <location>
        <begin position="373"/>
        <end position="393"/>
    </location>
</feature>
<keyword evidence="3" id="KW-1003">Cell membrane</keyword>
<evidence type="ECO:0000256" key="5">
    <source>
        <dbReference type="ARBA" id="ARBA00022692"/>
    </source>
</evidence>
<evidence type="ECO:0000313" key="11">
    <source>
        <dbReference type="Proteomes" id="UP001597171"/>
    </source>
</evidence>
<keyword evidence="5 9" id="KW-0812">Transmembrane</keyword>
<keyword evidence="6 9" id="KW-1133">Transmembrane helix</keyword>
<keyword evidence="4" id="KW-0997">Cell inner membrane</keyword>
<comment type="caution">
    <text evidence="10">The sequence shown here is derived from an EMBL/GenBank/DDBJ whole genome shotgun (WGS) entry which is preliminary data.</text>
</comment>
<feature type="transmembrane region" description="Helical" evidence="9">
    <location>
        <begin position="120"/>
        <end position="143"/>
    </location>
</feature>
<keyword evidence="11" id="KW-1185">Reference proteome</keyword>
<gene>
    <name evidence="10" type="ORF">ACFQ4O_11195</name>
</gene>
<dbReference type="RefSeq" id="WP_378775777.1">
    <property type="nucleotide sequence ID" value="NZ_JBHTMX010000099.1"/>
</dbReference>
<organism evidence="10 11">
    <name type="scientific">Methylopila musalis</name>
    <dbReference type="NCBI Taxonomy" id="1134781"/>
    <lineage>
        <taxon>Bacteria</taxon>
        <taxon>Pseudomonadati</taxon>
        <taxon>Pseudomonadota</taxon>
        <taxon>Alphaproteobacteria</taxon>
        <taxon>Hyphomicrobiales</taxon>
        <taxon>Methylopilaceae</taxon>
        <taxon>Methylopila</taxon>
    </lineage>
</organism>
<evidence type="ECO:0000256" key="1">
    <source>
        <dbReference type="ARBA" id="ARBA00004429"/>
    </source>
</evidence>
<accession>A0ABW3Z8M8</accession>
<comment type="similarity">
    <text evidence="8">Belongs to the TsuA/YedE (TC 9.B.102) family.</text>
</comment>
<evidence type="ECO:0000256" key="3">
    <source>
        <dbReference type="ARBA" id="ARBA00022475"/>
    </source>
</evidence>
<dbReference type="InterPro" id="IPR007272">
    <property type="entry name" value="Sulf_transp_TsuA/YedE"/>
</dbReference>
<feature type="transmembrane region" description="Helical" evidence="9">
    <location>
        <begin position="78"/>
        <end position="100"/>
    </location>
</feature>
<evidence type="ECO:0000313" key="10">
    <source>
        <dbReference type="EMBL" id="MFD1332563.1"/>
    </source>
</evidence>
<evidence type="ECO:0000256" key="6">
    <source>
        <dbReference type="ARBA" id="ARBA00022989"/>
    </source>
</evidence>
<feature type="transmembrane region" description="Helical" evidence="9">
    <location>
        <begin position="310"/>
        <end position="330"/>
    </location>
</feature>
<name>A0ABW3Z8M8_9HYPH</name>
<dbReference type="EMBL" id="JBHTMX010000099">
    <property type="protein sequence ID" value="MFD1332563.1"/>
    <property type="molecule type" value="Genomic_DNA"/>
</dbReference>
<evidence type="ECO:0000256" key="4">
    <source>
        <dbReference type="ARBA" id="ARBA00022519"/>
    </source>
</evidence>
<keyword evidence="7 9" id="KW-0472">Membrane</keyword>
<dbReference type="PANTHER" id="PTHR30574">
    <property type="entry name" value="INNER MEMBRANE PROTEIN YEDE"/>
    <property type="match status" value="1"/>
</dbReference>
<feature type="transmembrane region" description="Helical" evidence="9">
    <location>
        <begin position="240"/>
        <end position="258"/>
    </location>
</feature>
<evidence type="ECO:0000256" key="7">
    <source>
        <dbReference type="ARBA" id="ARBA00023136"/>
    </source>
</evidence>